<gene>
    <name evidence="1" type="ORF">Solivirus2_14</name>
</gene>
<dbReference type="EMBL" id="MK072490">
    <property type="protein sequence ID" value="AYV85943.1"/>
    <property type="molecule type" value="Genomic_DNA"/>
</dbReference>
<protein>
    <submittedName>
        <fullName evidence="1">Uncharacterized protein</fullName>
    </submittedName>
</protein>
<evidence type="ECO:0000313" key="1">
    <source>
        <dbReference type="EMBL" id="AYV85943.1"/>
    </source>
</evidence>
<proteinExistence type="predicted"/>
<name>A0A3G5AJD3_9VIRU</name>
<sequence length="266" mass="30708">MSLDDIFKDVYMANRLMVDLDQESIDLLERNPDYRTAFTPTLQRHLYLTRLRNLGVNTEQINQLSEIQKETNISWKNIYVIATISMNRDKFTKDLLIKQILANNDLPALKIVLTLSDFVLNSKYTKFLDENRSKNVLLYLLQKGKIENARLLFTISEIVGSFNDTEYLQKFMTAINNLNLPRFTNMNLTTLLTTIYGSLLAGAVPTGADKTIKFLADVGHRFSGEDMAYIARVPEFTYLVPYLLERGSAPVDEEFYLEEFGQEYRP</sequence>
<reference evidence="1" key="1">
    <citation type="submission" date="2018-10" db="EMBL/GenBank/DDBJ databases">
        <title>Hidden diversity of soil giant viruses.</title>
        <authorList>
            <person name="Schulz F."/>
            <person name="Alteio L."/>
            <person name="Goudeau D."/>
            <person name="Ryan E.M."/>
            <person name="Malmstrom R.R."/>
            <person name="Blanchard J."/>
            <person name="Woyke T."/>
        </authorList>
    </citation>
    <scope>NUCLEOTIDE SEQUENCE</scope>
    <source>
        <strain evidence="1">SOV1</strain>
    </source>
</reference>
<organism evidence="1">
    <name type="scientific">Solivirus sp</name>
    <dbReference type="NCBI Taxonomy" id="2487772"/>
    <lineage>
        <taxon>Viruses</taxon>
        <taxon>Pithoviruses</taxon>
    </lineage>
</organism>
<accession>A0A3G5AJD3</accession>